<proteinExistence type="predicted"/>
<dbReference type="InterPro" id="IPR056924">
    <property type="entry name" value="SH3_Tf2-1"/>
</dbReference>
<organism evidence="4 6">
    <name type="scientific">Cucumis melo var. makuwa</name>
    <name type="common">Oriental melon</name>
    <dbReference type="NCBI Taxonomy" id="1194695"/>
    <lineage>
        <taxon>Eukaryota</taxon>
        <taxon>Viridiplantae</taxon>
        <taxon>Streptophyta</taxon>
        <taxon>Embryophyta</taxon>
        <taxon>Tracheophyta</taxon>
        <taxon>Spermatophyta</taxon>
        <taxon>Magnoliopsida</taxon>
        <taxon>eudicotyledons</taxon>
        <taxon>Gunneridae</taxon>
        <taxon>Pentapetalae</taxon>
        <taxon>rosids</taxon>
        <taxon>fabids</taxon>
        <taxon>Cucurbitales</taxon>
        <taxon>Cucurbitaceae</taxon>
        <taxon>Benincaseae</taxon>
        <taxon>Cucumis</taxon>
    </lineage>
</organism>
<feature type="domain" description="Tf2-1-like SH3-like" evidence="2">
    <location>
        <begin position="31"/>
        <end position="96"/>
    </location>
</feature>
<evidence type="ECO:0000313" key="4">
    <source>
        <dbReference type="EMBL" id="TYK05173.1"/>
    </source>
</evidence>
<evidence type="ECO:0000313" key="3">
    <source>
        <dbReference type="EMBL" id="KAA0063968.1"/>
    </source>
</evidence>
<name>A0A5D3BZL0_CUCMM</name>
<reference evidence="5 6" key="1">
    <citation type="submission" date="2019-08" db="EMBL/GenBank/DDBJ databases">
        <title>Draft genome sequences of two oriental melons (Cucumis melo L. var makuwa).</title>
        <authorList>
            <person name="Kwon S.-Y."/>
        </authorList>
    </citation>
    <scope>NUCLEOTIDE SEQUENCE [LARGE SCALE GENOMIC DNA]</scope>
    <source>
        <strain evidence="6">cv. Chang Bougi</strain>
        <strain evidence="5">cv. SW 3</strain>
        <tissue evidence="4">Leaf</tissue>
    </source>
</reference>
<evidence type="ECO:0000313" key="6">
    <source>
        <dbReference type="Proteomes" id="UP000321947"/>
    </source>
</evidence>
<protein>
    <submittedName>
        <fullName evidence="4">Retrotransposon protein, Ty3-gypsy subclass</fullName>
    </submittedName>
</protein>
<evidence type="ECO:0000256" key="1">
    <source>
        <dbReference type="SAM" id="MobiDB-lite"/>
    </source>
</evidence>
<dbReference type="AlphaFoldDB" id="A0A5D3BZL0"/>
<dbReference type="PANTHER" id="PTHR46148:SF60">
    <property type="entry name" value="CHROMO DOMAIN-CONTAINING PROTEIN"/>
    <property type="match status" value="1"/>
</dbReference>
<feature type="region of interest" description="Disordered" evidence="1">
    <location>
        <begin position="331"/>
        <end position="352"/>
    </location>
</feature>
<dbReference type="EMBL" id="SSTE01002041">
    <property type="protein sequence ID" value="KAA0063968.1"/>
    <property type="molecule type" value="Genomic_DNA"/>
</dbReference>
<sequence>MEIIREKLKTTQDCQKSYADKYRRDLEFEVGDKVFLKLSPWKGVLQFGGKGKSSPRFIGPYEILKRSGHVAYLLALPMELSKIHDVFHGSMLHTYVPNPSACSPHLNLSPSSFQHRRPPPPVFFFSFADQQAPPPPISIFLLLLRFSRPPLLTMCPSCVSRSAVVRCLSLRLDGTVSYGITTCYASFGITRLQCVSDRITRLICMSFGITRLTDVCVLRDHETVMCNVKIMFEADRRGARRMRKGHMGVSCFIASAQSQPVPLKEKLSYEEEPMQILDKKEQVLRNKVIPLVKVLKGMKNGENQLAPSHSKSLPPLLQSLASSRRCIASRRYTTPAAERRPPTPRTALNHGI</sequence>
<gene>
    <name evidence="4" type="ORF">E5676_scaffold1415G00380</name>
    <name evidence="3" type="ORF">E6C27_scaffold616G001250</name>
</gene>
<comment type="caution">
    <text evidence="4">The sequence shown here is derived from an EMBL/GenBank/DDBJ whole genome shotgun (WGS) entry which is preliminary data.</text>
</comment>
<dbReference type="Proteomes" id="UP000321947">
    <property type="component" value="Unassembled WGS sequence"/>
</dbReference>
<accession>A0A5D3BZL0</accession>
<dbReference type="PANTHER" id="PTHR46148">
    <property type="entry name" value="CHROMO DOMAIN-CONTAINING PROTEIN"/>
    <property type="match status" value="1"/>
</dbReference>
<dbReference type="Proteomes" id="UP000321393">
    <property type="component" value="Unassembled WGS sequence"/>
</dbReference>
<dbReference type="Pfam" id="PF24626">
    <property type="entry name" value="SH3_Tf2-1"/>
    <property type="match status" value="1"/>
</dbReference>
<evidence type="ECO:0000259" key="2">
    <source>
        <dbReference type="Pfam" id="PF24626"/>
    </source>
</evidence>
<dbReference type="EMBL" id="SSTD01013933">
    <property type="protein sequence ID" value="TYK05173.1"/>
    <property type="molecule type" value="Genomic_DNA"/>
</dbReference>
<evidence type="ECO:0000313" key="5">
    <source>
        <dbReference type="Proteomes" id="UP000321393"/>
    </source>
</evidence>